<keyword evidence="1" id="KW-0812">Transmembrane</keyword>
<feature type="transmembrane region" description="Helical" evidence="1">
    <location>
        <begin position="40"/>
        <end position="61"/>
    </location>
</feature>
<name>A0ABT7BQH6_9CYAN</name>
<reference evidence="2 3" key="1">
    <citation type="submission" date="2023-01" db="EMBL/GenBank/DDBJ databases">
        <title>Novel diversity within Roseofilum (Cyanobacteria; Desertifilaceae) from marine benthic mats with descriptions of four novel species.</title>
        <authorList>
            <person name="Wang Y."/>
            <person name="Berthold D.E."/>
            <person name="Hu J."/>
            <person name="Lefler F.W."/>
            <person name="Laughinghouse H.D. IV."/>
        </authorList>
    </citation>
    <scope>NUCLEOTIDE SEQUENCE [LARGE SCALE GENOMIC DNA]</scope>
    <source>
        <strain evidence="2 3">BLCC-M91</strain>
    </source>
</reference>
<gene>
    <name evidence="2" type="ORF">PJF56_21305</name>
</gene>
<dbReference type="RefSeq" id="WP_283764702.1">
    <property type="nucleotide sequence ID" value="NZ_JAQPOK010000164.1"/>
</dbReference>
<keyword evidence="3" id="KW-1185">Reference proteome</keyword>
<proteinExistence type="predicted"/>
<dbReference type="Proteomes" id="UP001231370">
    <property type="component" value="Unassembled WGS sequence"/>
</dbReference>
<dbReference type="EMBL" id="JAQPOK010000164">
    <property type="protein sequence ID" value="MDJ1181406.1"/>
    <property type="molecule type" value="Genomic_DNA"/>
</dbReference>
<organism evidence="2 3">
    <name type="scientific">Roseofilum halophilum BLCC-M91</name>
    <dbReference type="NCBI Taxonomy" id="3022259"/>
    <lineage>
        <taxon>Bacteria</taxon>
        <taxon>Bacillati</taxon>
        <taxon>Cyanobacteriota</taxon>
        <taxon>Cyanophyceae</taxon>
        <taxon>Desertifilales</taxon>
        <taxon>Desertifilaceae</taxon>
        <taxon>Roseofilum</taxon>
        <taxon>Roseofilum halophilum</taxon>
    </lineage>
</organism>
<evidence type="ECO:0000313" key="2">
    <source>
        <dbReference type="EMBL" id="MDJ1181406.1"/>
    </source>
</evidence>
<evidence type="ECO:0000313" key="3">
    <source>
        <dbReference type="Proteomes" id="UP001231370"/>
    </source>
</evidence>
<accession>A0ABT7BQH6</accession>
<comment type="caution">
    <text evidence="2">The sequence shown here is derived from an EMBL/GenBank/DDBJ whole genome shotgun (WGS) entry which is preliminary data.</text>
</comment>
<evidence type="ECO:0000256" key="1">
    <source>
        <dbReference type="SAM" id="Phobius"/>
    </source>
</evidence>
<protein>
    <submittedName>
        <fullName evidence="2">Uncharacterized protein</fullName>
    </submittedName>
</protein>
<sequence length="113" mass="12544">MGFFAWAGSLVDQLSEWLGEAVKAFINALVSAVKKLWETVVVAALIAAFGAVATLYIIFYAGSVLGETIMEIWDPRYYTSKPSEVFKVKEAPQNSPLPTNRSEAKILELEDWK</sequence>
<keyword evidence="1" id="KW-0472">Membrane</keyword>
<keyword evidence="1" id="KW-1133">Transmembrane helix</keyword>